<name>A0AAD5NS36_ACENE</name>
<organism evidence="3 4">
    <name type="scientific">Acer negundo</name>
    <name type="common">Box elder</name>
    <dbReference type="NCBI Taxonomy" id="4023"/>
    <lineage>
        <taxon>Eukaryota</taxon>
        <taxon>Viridiplantae</taxon>
        <taxon>Streptophyta</taxon>
        <taxon>Embryophyta</taxon>
        <taxon>Tracheophyta</taxon>
        <taxon>Spermatophyta</taxon>
        <taxon>Magnoliopsida</taxon>
        <taxon>eudicotyledons</taxon>
        <taxon>Gunneridae</taxon>
        <taxon>Pentapetalae</taxon>
        <taxon>rosids</taxon>
        <taxon>malvids</taxon>
        <taxon>Sapindales</taxon>
        <taxon>Sapindaceae</taxon>
        <taxon>Hippocastanoideae</taxon>
        <taxon>Acereae</taxon>
        <taxon>Acer</taxon>
    </lineage>
</organism>
<evidence type="ECO:0000256" key="1">
    <source>
        <dbReference type="SAM" id="MobiDB-lite"/>
    </source>
</evidence>
<dbReference type="InterPro" id="IPR044730">
    <property type="entry name" value="RNase_H-like_dom_plant"/>
</dbReference>
<dbReference type="Proteomes" id="UP001064489">
    <property type="component" value="Chromosome 5"/>
</dbReference>
<dbReference type="InterPro" id="IPR036397">
    <property type="entry name" value="RNaseH_sf"/>
</dbReference>
<dbReference type="InterPro" id="IPR012337">
    <property type="entry name" value="RNaseH-like_sf"/>
</dbReference>
<protein>
    <recommendedName>
        <fullName evidence="2">RNase H type-1 domain-containing protein</fullName>
    </recommendedName>
</protein>
<dbReference type="EMBL" id="JAJSOW010000102">
    <property type="protein sequence ID" value="KAI9177358.1"/>
    <property type="molecule type" value="Genomic_DNA"/>
</dbReference>
<reference evidence="3" key="1">
    <citation type="journal article" date="2022" name="Plant J.">
        <title>Strategies of tolerance reflected in two North American maple genomes.</title>
        <authorList>
            <person name="McEvoy S.L."/>
            <person name="Sezen U.U."/>
            <person name="Trouern-Trend A."/>
            <person name="McMahon S.M."/>
            <person name="Schaberg P.G."/>
            <person name="Yang J."/>
            <person name="Wegrzyn J.L."/>
            <person name="Swenson N.G."/>
        </authorList>
    </citation>
    <scope>NUCLEOTIDE SEQUENCE</scope>
    <source>
        <strain evidence="3">91603</strain>
    </source>
</reference>
<gene>
    <name evidence="3" type="ORF">LWI28_014140</name>
</gene>
<dbReference type="SUPFAM" id="SSF53098">
    <property type="entry name" value="Ribonuclease H-like"/>
    <property type="match status" value="1"/>
</dbReference>
<dbReference type="Gene3D" id="3.30.420.10">
    <property type="entry name" value="Ribonuclease H-like superfamily/Ribonuclease H"/>
    <property type="match status" value="1"/>
</dbReference>
<feature type="region of interest" description="Disordered" evidence="1">
    <location>
        <begin position="22"/>
        <end position="53"/>
    </location>
</feature>
<proteinExistence type="predicted"/>
<keyword evidence="4" id="KW-1185">Reference proteome</keyword>
<feature type="domain" description="RNase H type-1" evidence="2">
    <location>
        <begin position="198"/>
        <end position="324"/>
    </location>
</feature>
<dbReference type="PANTHER" id="PTHR47723">
    <property type="entry name" value="OS05G0353850 PROTEIN"/>
    <property type="match status" value="1"/>
</dbReference>
<dbReference type="InterPro" id="IPR002156">
    <property type="entry name" value="RNaseH_domain"/>
</dbReference>
<dbReference type="InterPro" id="IPR053151">
    <property type="entry name" value="RNase_H-like"/>
</dbReference>
<feature type="compositionally biased region" description="Low complexity" evidence="1">
    <location>
        <begin position="31"/>
        <end position="48"/>
    </location>
</feature>
<dbReference type="GO" id="GO:0003676">
    <property type="term" value="F:nucleic acid binding"/>
    <property type="evidence" value="ECO:0007669"/>
    <property type="project" value="InterPro"/>
</dbReference>
<dbReference type="AlphaFoldDB" id="A0AAD5NS36"/>
<dbReference type="PANTHER" id="PTHR47723:SF22">
    <property type="entry name" value="RNASE H TYPE-1 DOMAIN-CONTAINING PROTEIN"/>
    <property type="match status" value="1"/>
</dbReference>
<evidence type="ECO:0000259" key="2">
    <source>
        <dbReference type="Pfam" id="PF13456"/>
    </source>
</evidence>
<evidence type="ECO:0000313" key="4">
    <source>
        <dbReference type="Proteomes" id="UP001064489"/>
    </source>
</evidence>
<reference evidence="3" key="2">
    <citation type="submission" date="2023-02" db="EMBL/GenBank/DDBJ databases">
        <authorList>
            <person name="Swenson N.G."/>
            <person name="Wegrzyn J.L."/>
            <person name="Mcevoy S.L."/>
        </authorList>
    </citation>
    <scope>NUCLEOTIDE SEQUENCE</scope>
    <source>
        <strain evidence="3">91603</strain>
        <tissue evidence="3">Leaf</tissue>
    </source>
</reference>
<accession>A0AAD5NS36</accession>
<sequence length="337" mass="37504">MLNFKKSRFLAGGMAQSGVVIGKPSGNCQTSSSSSDDSSFSDDSSSNDDFGKENQLIRSGPIFVRDGSGGPVRMRRGMDLLKDLEAKFVKVIEESITRGVNLRVANPAYDEDVGWCVEEEVAKVLETEMALGIQFNGNSDVLRKEIIFRDKEDRRRFQEIWIGWGSNFPMEDSFLAKACVNIRRRATKWCPPFGLKFNVDGFLRGNQGPTSIGGILRNHDGDTICMFSSFLGDGLSSSVAEMSAILKVCEMCEFDNCPDMLSITIESYCKCVVRWVNGVRVVDNVRNLDNILEIREFLHRNALRVLVKFVPRSSKVVADILAKLGALSGLDQVVWRS</sequence>
<comment type="caution">
    <text evidence="3">The sequence shown here is derived from an EMBL/GenBank/DDBJ whole genome shotgun (WGS) entry which is preliminary data.</text>
</comment>
<dbReference type="GO" id="GO:0004523">
    <property type="term" value="F:RNA-DNA hybrid ribonuclease activity"/>
    <property type="evidence" value="ECO:0007669"/>
    <property type="project" value="InterPro"/>
</dbReference>
<dbReference type="CDD" id="cd06222">
    <property type="entry name" value="RNase_H_like"/>
    <property type="match status" value="1"/>
</dbReference>
<evidence type="ECO:0000313" key="3">
    <source>
        <dbReference type="EMBL" id="KAI9177358.1"/>
    </source>
</evidence>
<dbReference type="Pfam" id="PF13456">
    <property type="entry name" value="RVT_3"/>
    <property type="match status" value="1"/>
</dbReference>